<dbReference type="PANTHER" id="PTHR30149:SF0">
    <property type="entry name" value="HYDROGENASE MATURATION FACTOR HYPD"/>
    <property type="match status" value="1"/>
</dbReference>
<dbReference type="Gene3D" id="6.10.20.100">
    <property type="match status" value="1"/>
</dbReference>
<reference evidence="4" key="1">
    <citation type="submission" date="2018-06" db="EMBL/GenBank/DDBJ databases">
        <authorList>
            <person name="Zhirakovskaya E."/>
        </authorList>
    </citation>
    <scope>NUCLEOTIDE SEQUENCE</scope>
</reference>
<evidence type="ECO:0000256" key="3">
    <source>
        <dbReference type="ARBA" id="ARBA00023004"/>
    </source>
</evidence>
<keyword evidence="3" id="KW-0408">Iron</keyword>
<evidence type="ECO:0000256" key="1">
    <source>
        <dbReference type="ARBA" id="ARBA00007888"/>
    </source>
</evidence>
<dbReference type="NCBIfam" id="TIGR00075">
    <property type="entry name" value="hypD"/>
    <property type="match status" value="1"/>
</dbReference>
<dbReference type="Gene3D" id="3.40.50.11740">
    <property type="entry name" value="HypD, alpha/beta domain 2"/>
    <property type="match status" value="2"/>
</dbReference>
<dbReference type="GO" id="GO:0070025">
    <property type="term" value="F:carbon monoxide binding"/>
    <property type="evidence" value="ECO:0007669"/>
    <property type="project" value="TreeGrafter"/>
</dbReference>
<dbReference type="AlphaFoldDB" id="A0A3B1CG78"/>
<dbReference type="Pfam" id="PF01924">
    <property type="entry name" value="HypD"/>
    <property type="match status" value="1"/>
</dbReference>
<proteinExistence type="inferred from homology"/>
<dbReference type="InterPro" id="IPR042243">
    <property type="entry name" value="HypD_1"/>
</dbReference>
<dbReference type="GO" id="GO:0051539">
    <property type="term" value="F:4 iron, 4 sulfur cluster binding"/>
    <property type="evidence" value="ECO:0007669"/>
    <property type="project" value="TreeGrafter"/>
</dbReference>
<accession>A0A3B1CG78</accession>
<sequence>MKYMTEFRDGEIAEKIAGAIKKQSRKKIRVMEFCGGHTISLLKYGIPDLLPDTIEMVSGPGCPVCVTSKGEIDTAIRLSENPDVILASFGDMIRVPGQSESLRQAKAKGADIRIVYSPDDAVKIADENRGKDVIFFAVGFETTAPVTASSIKLAEAMGVDNYSVLSAHKTTPGILGALLAEEVRLDGFICPGHVTAITGTTMYKPLTDAGKPCVVSGFEPLDIMSSILSVVQQVEKNRAVTEINYRRVVSPSGNLTAQKIMEEVFSPVDAVWRGIGVIPDSGLKPDGAYKRFDACVKFGLSITTDEKETRGCICDKILRGLKKPTDCKLFNTACAPEEPVGACMVSDEGTCSIYYRFGKEGREVAAR</sequence>
<dbReference type="GO" id="GO:0051604">
    <property type="term" value="P:protein maturation"/>
    <property type="evidence" value="ECO:0007669"/>
    <property type="project" value="TreeGrafter"/>
</dbReference>
<gene>
    <name evidence="4" type="ORF">MNBD_NITROSPINAE04-1493</name>
</gene>
<comment type="similarity">
    <text evidence="1">Belongs to the HypD family.</text>
</comment>
<dbReference type="GO" id="GO:0005506">
    <property type="term" value="F:iron ion binding"/>
    <property type="evidence" value="ECO:0007669"/>
    <property type="project" value="TreeGrafter"/>
</dbReference>
<dbReference type="EMBL" id="UOGA01000305">
    <property type="protein sequence ID" value="VAX25581.1"/>
    <property type="molecule type" value="Genomic_DNA"/>
</dbReference>
<dbReference type="PANTHER" id="PTHR30149">
    <property type="entry name" value="HYDROGENASE PROTEIN ASSEMBLY PROTEIN HYPD"/>
    <property type="match status" value="1"/>
</dbReference>
<dbReference type="InterPro" id="IPR002780">
    <property type="entry name" value="Hyd_form_HypD"/>
</dbReference>
<keyword evidence="2" id="KW-0479">Metal-binding</keyword>
<evidence type="ECO:0000256" key="2">
    <source>
        <dbReference type="ARBA" id="ARBA00022723"/>
    </source>
</evidence>
<organism evidence="4">
    <name type="scientific">hydrothermal vent metagenome</name>
    <dbReference type="NCBI Taxonomy" id="652676"/>
    <lineage>
        <taxon>unclassified sequences</taxon>
        <taxon>metagenomes</taxon>
        <taxon>ecological metagenomes</taxon>
    </lineage>
</organism>
<dbReference type="InterPro" id="IPR042244">
    <property type="entry name" value="HypD_2_sf"/>
</dbReference>
<name>A0A3B1CG78_9ZZZZ</name>
<protein>
    <submittedName>
        <fullName evidence="4">[NiFe] hydrogenase metallocenter assembly protein HypD</fullName>
    </submittedName>
</protein>
<dbReference type="PIRSF" id="PIRSF005622">
    <property type="entry name" value="Hydrgn_mat_hypD"/>
    <property type="match status" value="1"/>
</dbReference>
<evidence type="ECO:0000313" key="4">
    <source>
        <dbReference type="EMBL" id="VAX25581.1"/>
    </source>
</evidence>